<evidence type="ECO:0000259" key="5">
    <source>
        <dbReference type="PROSITE" id="PS51883"/>
    </source>
</evidence>
<dbReference type="PROSITE" id="PS51710">
    <property type="entry name" value="G_OBG"/>
    <property type="match status" value="1"/>
</dbReference>
<feature type="compositionally biased region" description="Acidic residues" evidence="3">
    <location>
        <begin position="850"/>
        <end position="864"/>
    </location>
</feature>
<keyword evidence="7" id="KW-1185">Reference proteome</keyword>
<dbReference type="InParanoid" id="A0A0D2X0R9"/>
<dbReference type="GO" id="GO:0005525">
    <property type="term" value="F:GTP binding"/>
    <property type="evidence" value="ECO:0007669"/>
    <property type="project" value="UniProtKB-KW"/>
</dbReference>
<dbReference type="GO" id="GO:0005739">
    <property type="term" value="C:mitochondrion"/>
    <property type="evidence" value="ECO:0007669"/>
    <property type="project" value="TreeGrafter"/>
</dbReference>
<dbReference type="PROSITE" id="PS51883">
    <property type="entry name" value="OBG"/>
    <property type="match status" value="1"/>
</dbReference>
<feature type="region of interest" description="Disordered" evidence="3">
    <location>
        <begin position="548"/>
        <end position="575"/>
    </location>
</feature>
<feature type="compositionally biased region" description="Acidic residues" evidence="3">
    <location>
        <begin position="260"/>
        <end position="275"/>
    </location>
</feature>
<feature type="compositionally biased region" description="Basic residues" evidence="3">
    <location>
        <begin position="26"/>
        <end position="36"/>
    </location>
</feature>
<feature type="region of interest" description="Disordered" evidence="3">
    <location>
        <begin position="109"/>
        <end position="277"/>
    </location>
</feature>
<feature type="compositionally biased region" description="Basic and acidic residues" evidence="3">
    <location>
        <begin position="865"/>
        <end position="875"/>
    </location>
</feature>
<organism evidence="6 7">
    <name type="scientific">Capsaspora owczarzaki (strain ATCC 30864)</name>
    <dbReference type="NCBI Taxonomy" id="595528"/>
    <lineage>
        <taxon>Eukaryota</taxon>
        <taxon>Filasterea</taxon>
        <taxon>Capsaspora</taxon>
    </lineage>
</organism>
<dbReference type="InterPro" id="IPR006073">
    <property type="entry name" value="GTP-bd"/>
</dbReference>
<dbReference type="OrthoDB" id="347018at2759"/>
<dbReference type="Gene3D" id="2.70.210.12">
    <property type="entry name" value="GTP1/OBG domain"/>
    <property type="match status" value="1"/>
</dbReference>
<dbReference type="Proteomes" id="UP000008743">
    <property type="component" value="Unassembled WGS sequence"/>
</dbReference>
<evidence type="ECO:0000313" key="7">
    <source>
        <dbReference type="Proteomes" id="UP000008743"/>
    </source>
</evidence>
<evidence type="ECO:0000256" key="2">
    <source>
        <dbReference type="ARBA" id="ARBA00023134"/>
    </source>
</evidence>
<gene>
    <name evidence="6" type="ORF">CAOG_000988</name>
</gene>
<dbReference type="Pfam" id="PF01018">
    <property type="entry name" value="GTP1_OBG"/>
    <property type="match status" value="1"/>
</dbReference>
<dbReference type="RefSeq" id="XP_004365859.2">
    <property type="nucleotide sequence ID" value="XM_004365802.2"/>
</dbReference>
<dbReference type="InterPro" id="IPR045086">
    <property type="entry name" value="OBG_GTPase"/>
</dbReference>
<dbReference type="PhylomeDB" id="A0A0D2X0R9"/>
<dbReference type="eggNOG" id="KOG1489">
    <property type="taxonomic scope" value="Eukaryota"/>
</dbReference>
<feature type="region of interest" description="Disordered" evidence="3">
    <location>
        <begin position="830"/>
        <end position="875"/>
    </location>
</feature>
<evidence type="ECO:0000256" key="3">
    <source>
        <dbReference type="SAM" id="MobiDB-lite"/>
    </source>
</evidence>
<feature type="compositionally biased region" description="Low complexity" evidence="3">
    <location>
        <begin position="175"/>
        <end position="184"/>
    </location>
</feature>
<accession>A0A0D2X0R9</accession>
<dbReference type="GO" id="GO:0003924">
    <property type="term" value="F:GTPase activity"/>
    <property type="evidence" value="ECO:0007669"/>
    <property type="project" value="InterPro"/>
</dbReference>
<evidence type="ECO:0000256" key="1">
    <source>
        <dbReference type="ARBA" id="ARBA00022741"/>
    </source>
</evidence>
<evidence type="ECO:0000313" key="6">
    <source>
        <dbReference type="EMBL" id="KJE89539.1"/>
    </source>
</evidence>
<dbReference type="AlphaFoldDB" id="A0A0D2X0R9"/>
<dbReference type="GO" id="GO:0042254">
    <property type="term" value="P:ribosome biogenesis"/>
    <property type="evidence" value="ECO:0007669"/>
    <property type="project" value="UniProtKB-UniRule"/>
</dbReference>
<dbReference type="PANTHER" id="PTHR11702:SF43">
    <property type="entry name" value="GTP-BINDING PROTEIN 10"/>
    <property type="match status" value="1"/>
</dbReference>
<dbReference type="InterPro" id="IPR027417">
    <property type="entry name" value="P-loop_NTPase"/>
</dbReference>
<dbReference type="PANTHER" id="PTHR11702">
    <property type="entry name" value="DEVELOPMENTALLY REGULATED GTP-BINDING PROTEIN-RELATED"/>
    <property type="match status" value="1"/>
</dbReference>
<sequence>MLSRSARIADALRGVAGRLAQQPSHAGHHHHHRHPNHTAQRVRSIHQCSAMTMAETTTRRSTAAMLLLMLPAQPALAGPGFVQRNGAASFHTRATAGDGHAAAVALAPAARRGAAKTKTLRPGGRRSPPPRAAKPMRRGAKHARLGKDRGGMQRGGGGGKMQSRFATRAPRAPSAIEQIEAAHQAQRESQAASKGKSVSPPVPFHKATAQQIRARYAASSASDDTPVRTRRDKDRTMNRKSLAAPRLTRRERQAAASAENENDNLDDEEDADADLEPYNPKIRIGMRSRSTRSGNAVAAAARSPQASTVPADKDKELSYSTWMTVDLDGVRRNNALLAKSRGRNKPVDWDEVNVFAWDQVVDLYGELAQRQNKAAATAAQSVDLLGSFYKGQGSKSPIKRMIKDAKFEHYFANLAMPQQKRIRNLIAQRAEDAAKAVAAESALQRAPAVSVNSKVDASASHERGDPELSENDAAALDRPSSADGPISAAQRKNLYRSKQGFVDRVRISVRAGDGGTGRPAGTGGAGGSVYLVVKQTGSLANIPKLVEAGRGADSRERAPRGRGGDDSYVSVPPGTVISDGRTGKVMFDVSTIGESYLLAKGGAGGGQDGGLPRGGKGEQLPLNLELKSIADVGLVGFPNAGKSTLLTAISNATPKIAPYPFTTLRPHIGVVQYDQFTRIAVADVPGLVEGAHQNVGMGHQFLRHIERTSALLYVVDVNGFQLSMDSPFRTPAETFRLLFDELSVYGGGGMERRPFIVVLNKMDQPGASAAATKFYAEFSEVLRQLVSEGRLQLDQLQQLITLSASERTGVVDLRKHLGLLVQKAQAIQAAELSDKDQHPSTGSDALSEDRDSDDELSGEDEILTDDIRRQMDEADLHHQQQIALASLSSRR</sequence>
<protein>
    <submittedName>
        <fullName evidence="6">GTP-binding protein</fullName>
    </submittedName>
</protein>
<dbReference type="InterPro" id="IPR031167">
    <property type="entry name" value="G_OBG"/>
</dbReference>
<reference evidence="7" key="1">
    <citation type="submission" date="2011-02" db="EMBL/GenBank/DDBJ databases">
        <title>The Genome Sequence of Capsaspora owczarzaki ATCC 30864.</title>
        <authorList>
            <person name="Russ C."/>
            <person name="Cuomo C."/>
            <person name="Burger G."/>
            <person name="Gray M.W."/>
            <person name="Holland P.W.H."/>
            <person name="King N."/>
            <person name="Lang F.B.F."/>
            <person name="Roger A.J."/>
            <person name="Ruiz-Trillo I."/>
            <person name="Young S.K."/>
            <person name="Zeng Q."/>
            <person name="Gargeya S."/>
            <person name="Alvarado L."/>
            <person name="Berlin A."/>
            <person name="Chapman S.B."/>
            <person name="Chen Z."/>
            <person name="Freedman E."/>
            <person name="Gellesch M."/>
            <person name="Goldberg J."/>
            <person name="Griggs A."/>
            <person name="Gujja S."/>
            <person name="Heilman E."/>
            <person name="Heiman D."/>
            <person name="Howarth C."/>
            <person name="Mehta T."/>
            <person name="Neiman D."/>
            <person name="Pearson M."/>
            <person name="Roberts A."/>
            <person name="Saif S."/>
            <person name="Shea T."/>
            <person name="Shenoy N."/>
            <person name="Sisk P."/>
            <person name="Stolte C."/>
            <person name="Sykes S."/>
            <person name="White J."/>
            <person name="Yandava C."/>
            <person name="Haas B."/>
            <person name="Nusbaum C."/>
            <person name="Birren B."/>
        </authorList>
    </citation>
    <scope>NUCLEOTIDE SEQUENCE</scope>
    <source>
        <strain evidence="7">ATCC 30864</strain>
    </source>
</reference>
<dbReference type="CDD" id="cd01898">
    <property type="entry name" value="Obg"/>
    <property type="match status" value="1"/>
</dbReference>
<dbReference type="SUPFAM" id="SSF52540">
    <property type="entry name" value="P-loop containing nucleoside triphosphate hydrolases"/>
    <property type="match status" value="1"/>
</dbReference>
<feature type="compositionally biased region" description="Basic and acidic residues" evidence="3">
    <location>
        <begin position="225"/>
        <end position="237"/>
    </location>
</feature>
<feature type="compositionally biased region" description="Basic and acidic residues" evidence="3">
    <location>
        <begin position="550"/>
        <end position="565"/>
    </location>
</feature>
<dbReference type="SUPFAM" id="SSF82051">
    <property type="entry name" value="Obg GTP-binding protein N-terminal domain"/>
    <property type="match status" value="1"/>
</dbReference>
<proteinExistence type="predicted"/>
<feature type="compositionally biased region" description="Basic residues" evidence="3">
    <location>
        <begin position="134"/>
        <end position="144"/>
    </location>
</feature>
<evidence type="ECO:0000259" key="4">
    <source>
        <dbReference type="PROSITE" id="PS51710"/>
    </source>
</evidence>
<dbReference type="PRINTS" id="PR00326">
    <property type="entry name" value="GTP1OBG"/>
</dbReference>
<keyword evidence="2" id="KW-0342">GTP-binding</keyword>
<dbReference type="Gene3D" id="3.40.50.300">
    <property type="entry name" value="P-loop containing nucleotide triphosphate hydrolases"/>
    <property type="match status" value="1"/>
</dbReference>
<feature type="region of interest" description="Disordered" evidence="3">
    <location>
        <begin position="450"/>
        <end position="490"/>
    </location>
</feature>
<dbReference type="InterPro" id="IPR036726">
    <property type="entry name" value="GTP1_OBG_dom_sf"/>
</dbReference>
<dbReference type="EMBL" id="KE346360">
    <property type="protein sequence ID" value="KJE89539.1"/>
    <property type="molecule type" value="Genomic_DNA"/>
</dbReference>
<feature type="domain" description="OBG-type G" evidence="4">
    <location>
        <begin position="630"/>
        <end position="822"/>
    </location>
</feature>
<dbReference type="Pfam" id="PF01926">
    <property type="entry name" value="MMR_HSR1"/>
    <property type="match status" value="1"/>
</dbReference>
<feature type="domain" description="Obg" evidence="5">
    <location>
        <begin position="499"/>
        <end position="629"/>
    </location>
</feature>
<name>A0A0D2X0R9_CAPO3</name>
<dbReference type="InterPro" id="IPR006169">
    <property type="entry name" value="GTP1_OBG_dom"/>
</dbReference>
<keyword evidence="1" id="KW-0547">Nucleotide-binding</keyword>
<feature type="region of interest" description="Disordered" evidence="3">
    <location>
        <begin position="18"/>
        <end position="37"/>
    </location>
</feature>
<dbReference type="STRING" id="595528.A0A0D2X0R9"/>